<protein>
    <recommendedName>
        <fullName evidence="2">RNA ligase</fullName>
    </recommendedName>
</protein>
<sequence>MSDPVIELTSESENIKTKQYVYEENKYIIKNYDRNMISESFSDLFAYKSVISDENGKLLSIAPPKSIGYNYFTSSYECDSNIEISEIIEGTMINLFYHNDKWMLSTRGAIGGTYFYFRNQYYVDVHSTSRQISFYDMFMEALQADDNQMLNDNMLMKNMDKNYCYSFVMQHPDNHIVIPVRFPQLYLTGVYKVDNVENNKFTAISREVYENFDCFKNSVIHFPKIFETKDSFQDNLDAYTGLQEPYTNVGIMIYNKQSGVRCAVKTHSYLKLKELRGNNPNLQYQYLSLRRIDKVKEFLSYFPQYKKLFYKFYVQYKDFMFNVHRSYIARYITKKEKFISNKYMPHIFRIHQEMFVPHMLKGEKTTIKLDDVYQYFNDRSIAELLYALNYDAREVHDKQVTIKHI</sequence>
<dbReference type="EMBL" id="MN739313">
    <property type="protein sequence ID" value="QHS98260.1"/>
    <property type="molecule type" value="Genomic_DNA"/>
</dbReference>
<accession>A0A6C0C1J9</accession>
<reference evidence="1" key="1">
    <citation type="journal article" date="2020" name="Nature">
        <title>Giant virus diversity and host interactions through global metagenomics.</title>
        <authorList>
            <person name="Schulz F."/>
            <person name="Roux S."/>
            <person name="Paez-Espino D."/>
            <person name="Jungbluth S."/>
            <person name="Walsh D.A."/>
            <person name="Denef V.J."/>
            <person name="McMahon K.D."/>
            <person name="Konstantinidis K.T."/>
            <person name="Eloe-Fadrosh E.A."/>
            <person name="Kyrpides N.C."/>
            <person name="Woyke T."/>
        </authorList>
    </citation>
    <scope>NUCLEOTIDE SEQUENCE</scope>
    <source>
        <strain evidence="1">GVMAG-M-3300020182-84</strain>
    </source>
</reference>
<organism evidence="1">
    <name type="scientific">viral metagenome</name>
    <dbReference type="NCBI Taxonomy" id="1070528"/>
    <lineage>
        <taxon>unclassified sequences</taxon>
        <taxon>metagenomes</taxon>
        <taxon>organismal metagenomes</taxon>
    </lineage>
</organism>
<proteinExistence type="predicted"/>
<evidence type="ECO:0008006" key="2">
    <source>
        <dbReference type="Google" id="ProtNLM"/>
    </source>
</evidence>
<name>A0A6C0C1J9_9ZZZZ</name>
<evidence type="ECO:0000313" key="1">
    <source>
        <dbReference type="EMBL" id="QHS98260.1"/>
    </source>
</evidence>
<dbReference type="AlphaFoldDB" id="A0A6C0C1J9"/>